<dbReference type="InterPro" id="IPR016187">
    <property type="entry name" value="CTDL_fold"/>
</dbReference>
<evidence type="ECO:0000313" key="4">
    <source>
        <dbReference type="EMBL" id="CAJ1085905.1"/>
    </source>
</evidence>
<feature type="domain" description="C-type lectin" evidence="3">
    <location>
        <begin position="28"/>
        <end position="149"/>
    </location>
</feature>
<accession>A0AAV1HJW2</accession>
<dbReference type="InterPro" id="IPR018378">
    <property type="entry name" value="C-type_lectin_CS"/>
</dbReference>
<reference evidence="4" key="1">
    <citation type="submission" date="2023-08" db="EMBL/GenBank/DDBJ databases">
        <authorList>
            <person name="Alioto T."/>
            <person name="Alioto T."/>
            <person name="Gomez Garrido J."/>
        </authorList>
    </citation>
    <scope>NUCLEOTIDE SEQUENCE</scope>
</reference>
<proteinExistence type="predicted"/>
<dbReference type="Pfam" id="PF00059">
    <property type="entry name" value="Lectin_C"/>
    <property type="match status" value="2"/>
</dbReference>
<feature type="chain" id="PRO_5043695997" evidence="2">
    <location>
        <begin position="27"/>
        <end position="285"/>
    </location>
</feature>
<gene>
    <name evidence="4" type="ORF">XNOV1_A025549</name>
</gene>
<feature type="domain" description="C-type lectin" evidence="3">
    <location>
        <begin position="152"/>
        <end position="263"/>
    </location>
</feature>
<dbReference type="SUPFAM" id="SSF56436">
    <property type="entry name" value="C-type lectin-like"/>
    <property type="match status" value="2"/>
</dbReference>
<dbReference type="Gene3D" id="3.10.100.10">
    <property type="entry name" value="Mannose-Binding Protein A, subunit A"/>
    <property type="match status" value="2"/>
</dbReference>
<keyword evidence="5" id="KW-1185">Reference proteome</keyword>
<evidence type="ECO:0000256" key="1">
    <source>
        <dbReference type="ARBA" id="ARBA00023157"/>
    </source>
</evidence>
<evidence type="ECO:0000259" key="3">
    <source>
        <dbReference type="PROSITE" id="PS50041"/>
    </source>
</evidence>
<dbReference type="EMBL" id="OY660886">
    <property type="protein sequence ID" value="CAJ1085905.1"/>
    <property type="molecule type" value="Genomic_DNA"/>
</dbReference>
<protein>
    <submittedName>
        <fullName evidence="4">C-type mannose receptor 2 isoform X2</fullName>
    </submittedName>
</protein>
<evidence type="ECO:0000256" key="2">
    <source>
        <dbReference type="SAM" id="SignalP"/>
    </source>
</evidence>
<feature type="signal peptide" evidence="2">
    <location>
        <begin position="1"/>
        <end position="26"/>
    </location>
</feature>
<sequence>MEGSFTKLLILGTFLIIVDVIPKTGSTYYIQEYILVTNTKLTWTDAQSFCRTKYTDLATISSEHDYNVVKLMIKNWTEAFWIGLYDDVDSWRWSLQIQIPNFRSVVQDYRHWQANQPDNAEQREYCASMMGDGFWRDDICWLEKPHICYRDGEGDQYVLIVENKNWYNARNYCRHHHTDLAIVRTSDENQILKSRLQDNQNVTEAWIGLHRDSWKWSNGSSFLFRPWQEHQINNQNNSRPCVTMRNGGWNNWACSSTFNFLCQKITVSETTPAPGTEPATVQPGG</sequence>
<organism evidence="4 5">
    <name type="scientific">Xyrichtys novacula</name>
    <name type="common">Pearly razorfish</name>
    <name type="synonym">Hemipteronotus novacula</name>
    <dbReference type="NCBI Taxonomy" id="13765"/>
    <lineage>
        <taxon>Eukaryota</taxon>
        <taxon>Metazoa</taxon>
        <taxon>Chordata</taxon>
        <taxon>Craniata</taxon>
        <taxon>Vertebrata</taxon>
        <taxon>Euteleostomi</taxon>
        <taxon>Actinopterygii</taxon>
        <taxon>Neopterygii</taxon>
        <taxon>Teleostei</taxon>
        <taxon>Neoteleostei</taxon>
        <taxon>Acanthomorphata</taxon>
        <taxon>Eupercaria</taxon>
        <taxon>Labriformes</taxon>
        <taxon>Labridae</taxon>
        <taxon>Xyrichtys</taxon>
    </lineage>
</organism>
<keyword evidence="4" id="KW-0675">Receptor</keyword>
<keyword evidence="2" id="KW-0732">Signal</keyword>
<dbReference type="Proteomes" id="UP001178508">
    <property type="component" value="Chromosome 23"/>
</dbReference>
<dbReference type="PANTHER" id="PTHR45784:SF3">
    <property type="entry name" value="C-TYPE LECTIN DOMAIN FAMILY 4 MEMBER K-LIKE-RELATED"/>
    <property type="match status" value="1"/>
</dbReference>
<evidence type="ECO:0000313" key="5">
    <source>
        <dbReference type="Proteomes" id="UP001178508"/>
    </source>
</evidence>
<dbReference type="AlphaFoldDB" id="A0AAV1HJW2"/>
<name>A0AAV1HJW2_XYRNO</name>
<dbReference type="SMART" id="SM00034">
    <property type="entry name" value="CLECT"/>
    <property type="match status" value="2"/>
</dbReference>
<dbReference type="PROSITE" id="PS50041">
    <property type="entry name" value="C_TYPE_LECTIN_2"/>
    <property type="match status" value="2"/>
</dbReference>
<dbReference type="PANTHER" id="PTHR45784">
    <property type="entry name" value="C-TYPE LECTIN DOMAIN FAMILY 20 MEMBER A-RELATED"/>
    <property type="match status" value="1"/>
</dbReference>
<dbReference type="InterPro" id="IPR001304">
    <property type="entry name" value="C-type_lectin-like"/>
</dbReference>
<dbReference type="InterPro" id="IPR016186">
    <property type="entry name" value="C-type_lectin-like/link_sf"/>
</dbReference>
<keyword evidence="1" id="KW-1015">Disulfide bond</keyword>
<dbReference type="PROSITE" id="PS00615">
    <property type="entry name" value="C_TYPE_LECTIN_1"/>
    <property type="match status" value="1"/>
</dbReference>